<keyword evidence="8 21" id="KW-0812">Transmembrane</keyword>
<accession>A0A2P5DTX3</accession>
<evidence type="ECO:0000256" key="4">
    <source>
        <dbReference type="ARBA" id="ARBA00022527"/>
    </source>
</evidence>
<dbReference type="OrthoDB" id="1163285at2759"/>
<keyword evidence="13 20" id="KW-0067">ATP-binding</keyword>
<dbReference type="FunFam" id="1.10.510.10:FF:000358">
    <property type="entry name" value="Putative leucine-rich repeat receptor-like serine/threonine-protein kinase"/>
    <property type="match status" value="1"/>
</dbReference>
<dbReference type="InterPro" id="IPR008271">
    <property type="entry name" value="Ser/Thr_kinase_AS"/>
</dbReference>
<evidence type="ECO:0000256" key="9">
    <source>
        <dbReference type="ARBA" id="ARBA00022729"/>
    </source>
</evidence>
<dbReference type="Pfam" id="PF13855">
    <property type="entry name" value="LRR_8"/>
    <property type="match status" value="3"/>
</dbReference>
<keyword evidence="16" id="KW-0675">Receptor</keyword>
<keyword evidence="10" id="KW-0677">Repeat</keyword>
<comment type="subcellular location">
    <subcellularLocation>
        <location evidence="1">Cell membrane</location>
        <topology evidence="1">Single-pass membrane protein</topology>
    </subcellularLocation>
</comment>
<protein>
    <recommendedName>
        <fullName evidence="2">non-specific serine/threonine protein kinase</fullName>
        <ecNumber evidence="2">2.7.11.1</ecNumber>
    </recommendedName>
</protein>
<keyword evidence="11 20" id="KW-0547">Nucleotide-binding</keyword>
<dbReference type="Pfam" id="PF00560">
    <property type="entry name" value="LRR_1"/>
    <property type="match status" value="3"/>
</dbReference>
<proteinExistence type="predicted"/>
<evidence type="ECO:0000256" key="7">
    <source>
        <dbReference type="ARBA" id="ARBA00022679"/>
    </source>
</evidence>
<keyword evidence="7" id="KW-0808">Transferase</keyword>
<dbReference type="InterPro" id="IPR032675">
    <property type="entry name" value="LRR_dom_sf"/>
</dbReference>
<evidence type="ECO:0000256" key="15">
    <source>
        <dbReference type="ARBA" id="ARBA00023136"/>
    </source>
</evidence>
<dbReference type="GO" id="GO:0004674">
    <property type="term" value="F:protein serine/threonine kinase activity"/>
    <property type="evidence" value="ECO:0007669"/>
    <property type="project" value="UniProtKB-KW"/>
</dbReference>
<dbReference type="GO" id="GO:0005524">
    <property type="term" value="F:ATP binding"/>
    <property type="evidence" value="ECO:0007669"/>
    <property type="project" value="UniProtKB-UniRule"/>
</dbReference>
<dbReference type="Gene3D" id="1.10.510.10">
    <property type="entry name" value="Transferase(Phosphotransferase) domain 1"/>
    <property type="match status" value="2"/>
</dbReference>
<evidence type="ECO:0000256" key="11">
    <source>
        <dbReference type="ARBA" id="ARBA00022741"/>
    </source>
</evidence>
<evidence type="ECO:0000256" key="2">
    <source>
        <dbReference type="ARBA" id="ARBA00012513"/>
    </source>
</evidence>
<keyword evidence="5" id="KW-0597">Phosphoprotein</keyword>
<evidence type="ECO:0000256" key="1">
    <source>
        <dbReference type="ARBA" id="ARBA00004162"/>
    </source>
</evidence>
<evidence type="ECO:0000256" key="20">
    <source>
        <dbReference type="PROSITE-ProRule" id="PRU10141"/>
    </source>
</evidence>
<keyword evidence="17" id="KW-0325">Glycoprotein</keyword>
<evidence type="ECO:0000256" key="21">
    <source>
        <dbReference type="SAM" id="Phobius"/>
    </source>
</evidence>
<dbReference type="InterPro" id="IPR051809">
    <property type="entry name" value="Plant_receptor-like_S/T_kinase"/>
</dbReference>
<dbReference type="FunFam" id="3.80.10.10:FF:000288">
    <property type="entry name" value="LRR receptor-like serine/threonine-protein kinase EFR"/>
    <property type="match status" value="1"/>
</dbReference>
<dbReference type="InterPro" id="IPR011009">
    <property type="entry name" value="Kinase-like_dom_sf"/>
</dbReference>
<feature type="domain" description="Protein kinase" evidence="22">
    <location>
        <begin position="467"/>
        <end position="734"/>
    </location>
</feature>
<dbReference type="Pfam" id="PF00069">
    <property type="entry name" value="Pkinase"/>
    <property type="match status" value="2"/>
</dbReference>
<evidence type="ECO:0000256" key="5">
    <source>
        <dbReference type="ARBA" id="ARBA00022553"/>
    </source>
</evidence>
<dbReference type="InterPro" id="IPR001611">
    <property type="entry name" value="Leu-rich_rpt"/>
</dbReference>
<reference evidence="24" key="1">
    <citation type="submission" date="2016-06" db="EMBL/GenBank/DDBJ databases">
        <title>Parallel loss of symbiosis genes in relatives of nitrogen-fixing non-legume Parasponia.</title>
        <authorList>
            <person name="Van Velzen R."/>
            <person name="Holmer R."/>
            <person name="Bu F."/>
            <person name="Rutten L."/>
            <person name="Van Zeijl A."/>
            <person name="Liu W."/>
            <person name="Santuari L."/>
            <person name="Cao Q."/>
            <person name="Sharma T."/>
            <person name="Shen D."/>
            <person name="Roswanjaya Y."/>
            <person name="Wardhani T."/>
            <person name="Kalhor M.S."/>
            <person name="Jansen J."/>
            <person name="Van den Hoogen J."/>
            <person name="Gungor B."/>
            <person name="Hartog M."/>
            <person name="Hontelez J."/>
            <person name="Verver J."/>
            <person name="Yang W.-C."/>
            <person name="Schijlen E."/>
            <person name="Repin R."/>
            <person name="Schilthuizen M."/>
            <person name="Schranz E."/>
            <person name="Heidstra R."/>
            <person name="Miyata K."/>
            <person name="Fedorova E."/>
            <person name="Kohlen W."/>
            <person name="Bisseling T."/>
            <person name="Smit S."/>
            <person name="Geurts R."/>
        </authorList>
    </citation>
    <scope>NUCLEOTIDE SEQUENCE [LARGE SCALE GENOMIC DNA]</scope>
    <source>
        <strain evidence="24">cv. WU1-14</strain>
    </source>
</reference>
<evidence type="ECO:0000256" key="10">
    <source>
        <dbReference type="ARBA" id="ARBA00022737"/>
    </source>
</evidence>
<evidence type="ECO:0000256" key="19">
    <source>
        <dbReference type="ARBA" id="ARBA00048679"/>
    </source>
</evidence>
<evidence type="ECO:0000256" key="13">
    <source>
        <dbReference type="ARBA" id="ARBA00022840"/>
    </source>
</evidence>
<feature type="transmembrane region" description="Helical" evidence="21">
    <location>
        <begin position="411"/>
        <end position="433"/>
    </location>
</feature>
<evidence type="ECO:0000256" key="8">
    <source>
        <dbReference type="ARBA" id="ARBA00022692"/>
    </source>
</evidence>
<dbReference type="Proteomes" id="UP000237105">
    <property type="component" value="Unassembled WGS sequence"/>
</dbReference>
<dbReference type="InterPro" id="IPR003591">
    <property type="entry name" value="Leu-rich_rpt_typical-subtyp"/>
</dbReference>
<dbReference type="AlphaFoldDB" id="A0A2P5DTX3"/>
<evidence type="ECO:0000256" key="3">
    <source>
        <dbReference type="ARBA" id="ARBA00022475"/>
    </source>
</evidence>
<gene>
    <name evidence="23" type="ORF">PanWU01x14_034150</name>
</gene>
<dbReference type="SMART" id="SM00220">
    <property type="entry name" value="S_TKc"/>
    <property type="match status" value="1"/>
</dbReference>
<dbReference type="SUPFAM" id="SSF56112">
    <property type="entry name" value="Protein kinase-like (PK-like)"/>
    <property type="match status" value="1"/>
</dbReference>
<evidence type="ECO:0000256" key="16">
    <source>
        <dbReference type="ARBA" id="ARBA00023170"/>
    </source>
</evidence>
<keyword evidence="6" id="KW-0433">Leucine-rich repeat</keyword>
<dbReference type="PANTHER" id="PTHR27008">
    <property type="entry name" value="OS04G0122200 PROTEIN"/>
    <property type="match status" value="1"/>
</dbReference>
<feature type="binding site" evidence="20">
    <location>
        <position position="496"/>
    </location>
    <ligand>
        <name>ATP</name>
        <dbReference type="ChEBI" id="CHEBI:30616"/>
    </ligand>
</feature>
<dbReference type="PROSITE" id="PS50011">
    <property type="entry name" value="PROTEIN_KINASE_DOM"/>
    <property type="match status" value="1"/>
</dbReference>
<dbReference type="InterPro" id="IPR000719">
    <property type="entry name" value="Prot_kinase_dom"/>
</dbReference>
<evidence type="ECO:0000259" key="22">
    <source>
        <dbReference type="PROSITE" id="PS50011"/>
    </source>
</evidence>
<dbReference type="SMART" id="SM00369">
    <property type="entry name" value="LRR_TYP"/>
    <property type="match status" value="7"/>
</dbReference>
<sequence>MSSMSSFYVPDNQFNGTLPPNIGLTLPNIKEFGIAGNNFSGIIPESFSNASKLQILDIGENNFVGQVPSSLGYLPDLYWLSLAYNNLGSYMTNSLDFIASLTNCSNLEILDLHGNNFGGVFPKHVANLSTQLTGFYLGGNQVSGNISATLGNLVNLIILGLEYNLLEGVIPASLGKLRNLQTLKLEWNTLSGKIPSSMGNLTKIFDIDLSGNKLEGSIPFDIANCQMLQNFDISNNNLTGAIPNELFALSSSFLRMNLSRNSFSGSLPLEVGKLKNIHELDISENNLTSEIPKTIGDCESMEFLLLQGNFLQSTIPSTLASLRGLQYLDLSRNNLIGKIPNGLEKLLVLTYLNLSFNDLEGEVPKKGVFQNTSAIILTGNTKLCGGVPKLELPACPIRSSKKQQRTKRLKLTIVMVCVAAFSLMFSSFLIFYWRRKSTRKSCSTLSTISFNLSRVSYKRLYQATGGFSPSMLIGTGSFGSVYKGILDDEENPVAVKVLNLQQKGACKSFIVECNALRNIRHKNLIKILTLHYLHDHCEQPIIHCDLKPSNVLLDNEMIAHVGDFGLARLMPNTSVLSESQTSTIGLNGTIGYVPPEYAMGGEPSKQGDMYSYGTLMLEIFTGKRPTDEMFKDDFNLHNFVKMALPERIVQVVDSALLSIEVEETTTRREDGRRFNNDGAIEINTQSPNRISIRLEKCLFSVLEIGLACSEEPPNERMNMGDVFEFTGRDKEPAKYRNSKLFYTEKSESEELLRCVPLLVENKL</sequence>
<keyword evidence="24" id="KW-1185">Reference proteome</keyword>
<dbReference type="EC" id="2.7.11.1" evidence="2"/>
<keyword evidence="9" id="KW-0732">Signal</keyword>
<dbReference type="SUPFAM" id="SSF52047">
    <property type="entry name" value="RNI-like"/>
    <property type="match status" value="1"/>
</dbReference>
<dbReference type="PANTHER" id="PTHR27008:SF592">
    <property type="entry name" value="LEUCINE-RICH REPEAT RECEPTOR-LIKE PROTEIN KINASE FAMILY PROTEIN-RELATED"/>
    <property type="match status" value="1"/>
</dbReference>
<comment type="caution">
    <text evidence="23">The sequence shown here is derived from an EMBL/GenBank/DDBJ whole genome shotgun (WGS) entry which is preliminary data.</text>
</comment>
<evidence type="ECO:0000256" key="6">
    <source>
        <dbReference type="ARBA" id="ARBA00022614"/>
    </source>
</evidence>
<evidence type="ECO:0000256" key="14">
    <source>
        <dbReference type="ARBA" id="ARBA00022989"/>
    </source>
</evidence>
<dbReference type="PROSITE" id="PS00107">
    <property type="entry name" value="PROTEIN_KINASE_ATP"/>
    <property type="match status" value="1"/>
</dbReference>
<keyword evidence="3" id="KW-1003">Cell membrane</keyword>
<dbReference type="PROSITE" id="PS00108">
    <property type="entry name" value="PROTEIN_KINASE_ST"/>
    <property type="match status" value="1"/>
</dbReference>
<keyword evidence="4" id="KW-0723">Serine/threonine-protein kinase</keyword>
<evidence type="ECO:0000256" key="18">
    <source>
        <dbReference type="ARBA" id="ARBA00047899"/>
    </source>
</evidence>
<evidence type="ECO:0000256" key="17">
    <source>
        <dbReference type="ARBA" id="ARBA00023180"/>
    </source>
</evidence>
<dbReference type="EMBL" id="JXTB01000017">
    <property type="protein sequence ID" value="PON76729.1"/>
    <property type="molecule type" value="Genomic_DNA"/>
</dbReference>
<dbReference type="PROSITE" id="PS51450">
    <property type="entry name" value="LRR"/>
    <property type="match status" value="1"/>
</dbReference>
<comment type="catalytic activity">
    <reaction evidence="18">
        <text>L-threonyl-[protein] + ATP = O-phospho-L-threonyl-[protein] + ADP + H(+)</text>
        <dbReference type="Rhea" id="RHEA:46608"/>
        <dbReference type="Rhea" id="RHEA-COMP:11060"/>
        <dbReference type="Rhea" id="RHEA-COMP:11605"/>
        <dbReference type="ChEBI" id="CHEBI:15378"/>
        <dbReference type="ChEBI" id="CHEBI:30013"/>
        <dbReference type="ChEBI" id="CHEBI:30616"/>
        <dbReference type="ChEBI" id="CHEBI:61977"/>
        <dbReference type="ChEBI" id="CHEBI:456216"/>
        <dbReference type="EC" id="2.7.11.1"/>
    </reaction>
</comment>
<keyword evidence="12 23" id="KW-0418">Kinase</keyword>
<name>A0A2P5DTX3_PARAD</name>
<dbReference type="GO" id="GO:0005886">
    <property type="term" value="C:plasma membrane"/>
    <property type="evidence" value="ECO:0007669"/>
    <property type="project" value="UniProtKB-SubCell"/>
</dbReference>
<keyword evidence="14 21" id="KW-1133">Transmembrane helix</keyword>
<dbReference type="InterPro" id="IPR017441">
    <property type="entry name" value="Protein_kinase_ATP_BS"/>
</dbReference>
<evidence type="ECO:0000313" key="23">
    <source>
        <dbReference type="EMBL" id="PON76729.1"/>
    </source>
</evidence>
<evidence type="ECO:0000256" key="12">
    <source>
        <dbReference type="ARBA" id="ARBA00022777"/>
    </source>
</evidence>
<dbReference type="Gene3D" id="3.80.10.10">
    <property type="entry name" value="Ribonuclease Inhibitor"/>
    <property type="match status" value="2"/>
</dbReference>
<keyword evidence="15 21" id="KW-0472">Membrane</keyword>
<evidence type="ECO:0000313" key="24">
    <source>
        <dbReference type="Proteomes" id="UP000237105"/>
    </source>
</evidence>
<organism evidence="23 24">
    <name type="scientific">Parasponia andersonii</name>
    <name type="common">Sponia andersonii</name>
    <dbReference type="NCBI Taxonomy" id="3476"/>
    <lineage>
        <taxon>Eukaryota</taxon>
        <taxon>Viridiplantae</taxon>
        <taxon>Streptophyta</taxon>
        <taxon>Embryophyta</taxon>
        <taxon>Tracheophyta</taxon>
        <taxon>Spermatophyta</taxon>
        <taxon>Magnoliopsida</taxon>
        <taxon>eudicotyledons</taxon>
        <taxon>Gunneridae</taxon>
        <taxon>Pentapetalae</taxon>
        <taxon>rosids</taxon>
        <taxon>fabids</taxon>
        <taxon>Rosales</taxon>
        <taxon>Cannabaceae</taxon>
        <taxon>Parasponia</taxon>
    </lineage>
</organism>
<comment type="catalytic activity">
    <reaction evidence="19">
        <text>L-seryl-[protein] + ATP = O-phospho-L-seryl-[protein] + ADP + H(+)</text>
        <dbReference type="Rhea" id="RHEA:17989"/>
        <dbReference type="Rhea" id="RHEA-COMP:9863"/>
        <dbReference type="Rhea" id="RHEA-COMP:11604"/>
        <dbReference type="ChEBI" id="CHEBI:15378"/>
        <dbReference type="ChEBI" id="CHEBI:29999"/>
        <dbReference type="ChEBI" id="CHEBI:30616"/>
        <dbReference type="ChEBI" id="CHEBI:83421"/>
        <dbReference type="ChEBI" id="CHEBI:456216"/>
        <dbReference type="EC" id="2.7.11.1"/>
    </reaction>
</comment>